<gene>
    <name evidence="3" type="ORF">HGB41_02795</name>
</gene>
<keyword evidence="4" id="KW-1185">Reference proteome</keyword>
<reference evidence="3 4" key="1">
    <citation type="submission" date="2020-04" db="EMBL/GenBank/DDBJ databases">
        <title>Massilia sp. nov., a cold adapted bacteria isolated from Arctic soil.</title>
        <authorList>
            <person name="Son J."/>
            <person name="Ka J.-O."/>
        </authorList>
    </citation>
    <scope>NUCLEOTIDE SEQUENCE [LARGE SCALE GENOMIC DNA]</scope>
    <source>
        <strain evidence="3 4">ML15P13</strain>
    </source>
</reference>
<evidence type="ECO:0000313" key="3">
    <source>
        <dbReference type="EMBL" id="NNG21937.1"/>
    </source>
</evidence>
<dbReference type="EMBL" id="JABAIV010000001">
    <property type="protein sequence ID" value="NNG21937.1"/>
    <property type="molecule type" value="Genomic_DNA"/>
</dbReference>
<feature type="compositionally biased region" description="Polar residues" evidence="1">
    <location>
        <begin position="212"/>
        <end position="222"/>
    </location>
</feature>
<dbReference type="AlphaFoldDB" id="A0A7Y2JVS1"/>
<accession>A0A7Y2JVS1</accession>
<proteinExistence type="predicted"/>
<evidence type="ECO:0000256" key="1">
    <source>
        <dbReference type="SAM" id="MobiDB-lite"/>
    </source>
</evidence>
<feature type="signal peptide" evidence="2">
    <location>
        <begin position="1"/>
        <end position="27"/>
    </location>
</feature>
<evidence type="ECO:0000256" key="2">
    <source>
        <dbReference type="SAM" id="SignalP"/>
    </source>
</evidence>
<feature type="region of interest" description="Disordered" evidence="1">
    <location>
        <begin position="177"/>
        <end position="222"/>
    </location>
</feature>
<dbReference type="Proteomes" id="UP000533905">
    <property type="component" value="Unassembled WGS sequence"/>
</dbReference>
<feature type="compositionally biased region" description="Basic and acidic residues" evidence="1">
    <location>
        <begin position="181"/>
        <end position="196"/>
    </location>
</feature>
<dbReference type="PROSITE" id="PS51257">
    <property type="entry name" value="PROKAR_LIPOPROTEIN"/>
    <property type="match status" value="1"/>
</dbReference>
<organism evidence="3 4">
    <name type="scientific">Telluria aromaticivorans</name>
    <dbReference type="NCBI Taxonomy" id="2725995"/>
    <lineage>
        <taxon>Bacteria</taxon>
        <taxon>Pseudomonadati</taxon>
        <taxon>Pseudomonadota</taxon>
        <taxon>Betaproteobacteria</taxon>
        <taxon>Burkholderiales</taxon>
        <taxon>Oxalobacteraceae</taxon>
        <taxon>Telluria group</taxon>
        <taxon>Telluria</taxon>
    </lineage>
</organism>
<keyword evidence="2" id="KW-0732">Signal</keyword>
<sequence>MMKPSSRNFGAGIALAGMLACSTAALAALPKPVLTSAQQEAAAVKKAEADAKAAKDKAALTTTMDTLSTRWRSQAPSKGWRVNPPVAIVAAAPAAVPGTAPGAAPGAPVGVAVNMPGPNTAAAGAAAGAAARVPAGVTPPAAGMPAAAPSTAAPGTAAAVPATGAAPLSRQALNAANVPVKSEKLGTARPSEDVKTRQTQAVPKGVGPAVENKSTPTTANKK</sequence>
<protein>
    <submittedName>
        <fullName evidence="3">Uncharacterized protein</fullName>
    </submittedName>
</protein>
<name>A0A7Y2JVS1_9BURK</name>
<comment type="caution">
    <text evidence="3">The sequence shown here is derived from an EMBL/GenBank/DDBJ whole genome shotgun (WGS) entry which is preliminary data.</text>
</comment>
<evidence type="ECO:0000313" key="4">
    <source>
        <dbReference type="Proteomes" id="UP000533905"/>
    </source>
</evidence>
<feature type="chain" id="PRO_5030872833" evidence="2">
    <location>
        <begin position="28"/>
        <end position="222"/>
    </location>
</feature>